<organism evidence="1 2">
    <name type="scientific">Listeria weihenstephanensis</name>
    <dbReference type="NCBI Taxonomy" id="1006155"/>
    <lineage>
        <taxon>Bacteria</taxon>
        <taxon>Bacillati</taxon>
        <taxon>Bacillota</taxon>
        <taxon>Bacilli</taxon>
        <taxon>Bacillales</taxon>
        <taxon>Listeriaceae</taxon>
        <taxon>Listeria</taxon>
    </lineage>
</organism>
<gene>
    <name evidence="1" type="ORF">UE46_10875</name>
</gene>
<dbReference type="KEGG" id="lwi:UE46_10875"/>
<protein>
    <submittedName>
        <fullName evidence="1">Uncharacterized protein</fullName>
    </submittedName>
</protein>
<dbReference type="Proteomes" id="UP000223060">
    <property type="component" value="Chromosome"/>
</dbReference>
<keyword evidence="2" id="KW-1185">Reference proteome</keyword>
<accession>A0A1S7FVM2</accession>
<reference evidence="2" key="1">
    <citation type="submission" date="2015-03" db="EMBL/GenBank/DDBJ databases">
        <authorList>
            <person name="Ferrari E."/>
            <person name="Walter M.C."/>
            <person name="Huptas C."/>
            <person name="Scherer S."/>
            <person name="Mueller-Herbst S."/>
        </authorList>
    </citation>
    <scope>NUCLEOTIDE SEQUENCE [LARGE SCALE GENOMIC DNA]</scope>
    <source>
        <strain evidence="2">LWP01</strain>
    </source>
</reference>
<dbReference type="EMBL" id="CP011102">
    <property type="protein sequence ID" value="AQY51488.1"/>
    <property type="molecule type" value="Genomic_DNA"/>
</dbReference>
<proteinExistence type="predicted"/>
<dbReference type="AlphaFoldDB" id="A0A1S7FVM2"/>
<sequence>MKQNLLAIYTKFNVNNRAPFFDGLVAFVGDEEVIFSKYISRNLLIGVENFKASDYILGHSDDFFEAGISYYIDVFPDLNDRQKCEQVIALICRMANFMITKICPSCKDTNLILYTPSSREQIYEFCEECLYIGLDGEYIEVDEELFPANRRQVEEYGCEM</sequence>
<name>A0A1S7FVM2_9LIST</name>
<evidence type="ECO:0000313" key="2">
    <source>
        <dbReference type="Proteomes" id="UP000223060"/>
    </source>
</evidence>
<evidence type="ECO:0000313" key="1">
    <source>
        <dbReference type="EMBL" id="AQY51488.1"/>
    </source>
</evidence>
<dbReference type="RefSeq" id="WP_036062846.1">
    <property type="nucleotide sequence ID" value="NZ_CP011102.1"/>
</dbReference>